<feature type="domain" description="Secretion system C-terminal sorting" evidence="1">
    <location>
        <begin position="287"/>
        <end position="354"/>
    </location>
</feature>
<protein>
    <submittedName>
        <fullName evidence="2">T9SS type A sorting domain-containing protein</fullName>
    </submittedName>
</protein>
<organism evidence="2 3">
    <name type="scientific">Mucilaginibacter antarcticus</name>
    <dbReference type="NCBI Taxonomy" id="1855725"/>
    <lineage>
        <taxon>Bacteria</taxon>
        <taxon>Pseudomonadati</taxon>
        <taxon>Bacteroidota</taxon>
        <taxon>Sphingobacteriia</taxon>
        <taxon>Sphingobacteriales</taxon>
        <taxon>Sphingobacteriaceae</taxon>
        <taxon>Mucilaginibacter</taxon>
    </lineage>
</organism>
<name>A0ABW5XPL0_9SPHI</name>
<dbReference type="Proteomes" id="UP001597601">
    <property type="component" value="Unassembled WGS sequence"/>
</dbReference>
<evidence type="ECO:0000313" key="3">
    <source>
        <dbReference type="Proteomes" id="UP001597601"/>
    </source>
</evidence>
<comment type="caution">
    <text evidence="2">The sequence shown here is derived from an EMBL/GenBank/DDBJ whole genome shotgun (WGS) entry which is preliminary data.</text>
</comment>
<keyword evidence="3" id="KW-1185">Reference proteome</keyword>
<dbReference type="EMBL" id="JBHUON010000007">
    <property type="protein sequence ID" value="MFD2864663.1"/>
    <property type="molecule type" value="Genomic_DNA"/>
</dbReference>
<evidence type="ECO:0000313" key="2">
    <source>
        <dbReference type="EMBL" id="MFD2864663.1"/>
    </source>
</evidence>
<dbReference type="Pfam" id="PF18962">
    <property type="entry name" value="Por_Secre_tail"/>
    <property type="match status" value="1"/>
</dbReference>
<dbReference type="NCBIfam" id="TIGR04183">
    <property type="entry name" value="Por_Secre_tail"/>
    <property type="match status" value="1"/>
</dbReference>
<sequence length="364" mass="41165">MKVFLLLACFFTASFNLETCGAAAFSPIDSPKLIRLQLFKDDINTDETLIIFKNEAKVSYDNKEDIRYFKGAGQVRLFSFITKESPLVFNTQPFPQTSSATRLNVFARNDGAYQLKLKEIANIPPMFEIWLIDNLVKDSLDLRQNPAYSFNISQADTNTFGGTRFTIVIKKETSRSYHLLSLNAYKPEKAKNVSITWTTENESNNTLFDIERSDDNGKTFKVLASLVSNNSGNYSIQDNFPVYGINIYRLRQRDFTDNVTYSMNLKVDHKIFEPTVGNTNINSNATVYPNPASHSINIAMSNNIPAGKYNIAITNTWGLKVKEGHTSGPHWQSEVSDLRPGLYMVTITSNTDNKIIGYNKFLKN</sequence>
<dbReference type="InterPro" id="IPR026444">
    <property type="entry name" value="Secre_tail"/>
</dbReference>
<proteinExistence type="predicted"/>
<accession>A0ABW5XPL0</accession>
<evidence type="ECO:0000259" key="1">
    <source>
        <dbReference type="Pfam" id="PF18962"/>
    </source>
</evidence>
<reference evidence="3" key="1">
    <citation type="journal article" date="2019" name="Int. J. Syst. Evol. Microbiol.">
        <title>The Global Catalogue of Microorganisms (GCM) 10K type strain sequencing project: providing services to taxonomists for standard genome sequencing and annotation.</title>
        <authorList>
            <consortium name="The Broad Institute Genomics Platform"/>
            <consortium name="The Broad Institute Genome Sequencing Center for Infectious Disease"/>
            <person name="Wu L."/>
            <person name="Ma J."/>
        </authorList>
    </citation>
    <scope>NUCLEOTIDE SEQUENCE [LARGE SCALE GENOMIC DNA]</scope>
    <source>
        <strain evidence="3">KCTC 52232</strain>
    </source>
</reference>
<gene>
    <name evidence="2" type="ORF">ACFSYC_08175</name>
</gene>
<dbReference type="RefSeq" id="WP_377125537.1">
    <property type="nucleotide sequence ID" value="NZ_JBHUON010000007.1"/>
</dbReference>